<dbReference type="KEGG" id="gur:Gura_3056"/>
<reference evidence="2 3" key="1">
    <citation type="submission" date="2007-05" db="EMBL/GenBank/DDBJ databases">
        <title>Complete sequence of Geobacter uraniireducens Rf4.</title>
        <authorList>
            <consortium name="US DOE Joint Genome Institute"/>
            <person name="Copeland A."/>
            <person name="Lucas S."/>
            <person name="Lapidus A."/>
            <person name="Barry K."/>
            <person name="Detter J.C."/>
            <person name="Glavina del Rio T."/>
            <person name="Hammon N."/>
            <person name="Israni S."/>
            <person name="Dalin E."/>
            <person name="Tice H."/>
            <person name="Pitluck S."/>
            <person name="Chertkov O."/>
            <person name="Brettin T."/>
            <person name="Bruce D."/>
            <person name="Han C."/>
            <person name="Schmutz J."/>
            <person name="Larimer F."/>
            <person name="Land M."/>
            <person name="Hauser L."/>
            <person name="Kyrpides N."/>
            <person name="Mikhailova N."/>
            <person name="Shelobolina E."/>
            <person name="Aklujkar M."/>
            <person name="Lovley D."/>
            <person name="Richardson P."/>
        </authorList>
    </citation>
    <scope>NUCLEOTIDE SEQUENCE [LARGE SCALE GENOMIC DNA]</scope>
    <source>
        <strain evidence="3">ATCC BAA-1134 / JCM 13001 / Rf4</strain>
    </source>
</reference>
<dbReference type="Pfam" id="PF04765">
    <property type="entry name" value="TOD1_MUCI70"/>
    <property type="match status" value="1"/>
</dbReference>
<dbReference type="STRING" id="351605.Gura_3056"/>
<keyword evidence="3" id="KW-1185">Reference proteome</keyword>
<dbReference type="OrthoDB" id="5444068at2"/>
<proteinExistence type="predicted"/>
<dbReference type="EMBL" id="CP000698">
    <property type="protein sequence ID" value="ABQ27227.1"/>
    <property type="molecule type" value="Genomic_DNA"/>
</dbReference>
<dbReference type="AlphaFoldDB" id="A5G609"/>
<dbReference type="HOGENOM" id="CLU_078992_0_0_7"/>
<evidence type="ECO:0000259" key="1">
    <source>
        <dbReference type="Pfam" id="PF04765"/>
    </source>
</evidence>
<dbReference type="Proteomes" id="UP000006695">
    <property type="component" value="Chromosome"/>
</dbReference>
<evidence type="ECO:0000313" key="2">
    <source>
        <dbReference type="EMBL" id="ABQ27227.1"/>
    </source>
</evidence>
<sequence>MCGIVGGIAIEQNRLDKATKRPGSATVDMAPLKIAVYTCITQGYDSLKIPLSVDKRLAYFCFTDTPHSVMPPWEFRPIDLKGLSPKDQNRYIKMHPHEFLPGYDVTVYVDGSIQIVGDLYELICAALHSPEDIFLYQHPLRNCVYAEAAKCAHYSLDWIWIIASQMRRYSKIGYPVGNGLFEANVIIRKTTLCMRRFMDEWWSEYRSGAKRDQLSLPFIAWRLGILLGSLGKSDPRFGQQYFQLVKHTSVMQGLKFNIRKVINRTIATLITYKKLFGLKTGSISGTNTAKKNF</sequence>
<evidence type="ECO:0000313" key="3">
    <source>
        <dbReference type="Proteomes" id="UP000006695"/>
    </source>
</evidence>
<protein>
    <recommendedName>
        <fullName evidence="1">TOD1/MUCI70 glycosyltransferase-like domain-containing protein</fullName>
    </recommendedName>
</protein>
<gene>
    <name evidence="2" type="ordered locus">Gura_3056</name>
</gene>
<accession>A5G609</accession>
<feature type="domain" description="TOD1/MUCI70 glycosyltransferase-like" evidence="1">
    <location>
        <begin position="93"/>
        <end position="224"/>
    </location>
</feature>
<dbReference type="InterPro" id="IPR048354">
    <property type="entry name" value="TOD1_MUCI70_glycTrfase_dom"/>
</dbReference>
<dbReference type="RefSeq" id="WP_011939894.1">
    <property type="nucleotide sequence ID" value="NC_009483.1"/>
</dbReference>
<name>A5G609_GEOUR</name>
<organism evidence="2 3">
    <name type="scientific">Geotalea uraniireducens (strain Rf4)</name>
    <name type="common">Geobacter uraniireducens</name>
    <dbReference type="NCBI Taxonomy" id="351605"/>
    <lineage>
        <taxon>Bacteria</taxon>
        <taxon>Pseudomonadati</taxon>
        <taxon>Thermodesulfobacteriota</taxon>
        <taxon>Desulfuromonadia</taxon>
        <taxon>Geobacterales</taxon>
        <taxon>Geobacteraceae</taxon>
        <taxon>Geotalea</taxon>
    </lineage>
</organism>